<evidence type="ECO:0008006" key="6">
    <source>
        <dbReference type="Google" id="ProtNLM"/>
    </source>
</evidence>
<dbReference type="RefSeq" id="WP_204956846.1">
    <property type="nucleotide sequence ID" value="NZ_JAFEUO010000001.1"/>
</dbReference>
<feature type="signal peptide" evidence="3">
    <location>
        <begin position="1"/>
        <end position="34"/>
    </location>
</feature>
<feature type="region of interest" description="Disordered" evidence="1">
    <location>
        <begin position="309"/>
        <end position="329"/>
    </location>
</feature>
<keyword evidence="5" id="KW-1185">Reference proteome</keyword>
<dbReference type="EMBL" id="JAFEUO010000001">
    <property type="protein sequence ID" value="MBM7081520.1"/>
    <property type="molecule type" value="Genomic_DNA"/>
</dbReference>
<proteinExistence type="predicted"/>
<evidence type="ECO:0000313" key="5">
    <source>
        <dbReference type="Proteomes" id="UP000809587"/>
    </source>
</evidence>
<sequence>MIRPPLSPRRPLAVTAAALAGLATVLALTAPAGATSASPSPTATPTATATPSATATTPPGGEPAPSCVAAADARYTHTFDGPAGKASITLTNGPLCRGEEQDLALVSYVTPSAKFAVPQYVLDKSVKKFTGVAPGELGVATLDFAVEVPNCYTQVDFVFGSKLIDPLTDTSDRYGDRKVGSPSGIGARSTGPSAWYNGGSGTCSAAPEVIAESDCDGNVELTLVNRSGNAEATFAIVGSGGFTEKVTVPLRKIETRKLSAGEAQEITVTAPGMKDFTGGWQKPADCQQPEAGTPDASYESSCDKMTFRISNPEDGTPLTSVFTPNKGEPKKLTVEPGRTGTVSFPASKGLTVTVTGDLDSGGPLKWEQPKDCPSTGGGGGGGGDQDGGLPVTGAAAGAIAAGAATLLVAGAVLFLVARRRRIRFTV</sequence>
<name>A0ABS2J5Z0_9ACTN</name>
<feature type="region of interest" description="Disordered" evidence="1">
    <location>
        <begin position="359"/>
        <end position="386"/>
    </location>
</feature>
<protein>
    <recommendedName>
        <fullName evidence="6">Cell wall anchor protein</fullName>
    </recommendedName>
</protein>
<gene>
    <name evidence="4" type="ORF">JQN84_03040</name>
</gene>
<keyword evidence="2" id="KW-0812">Transmembrane</keyword>
<dbReference type="Proteomes" id="UP000809587">
    <property type="component" value="Unassembled WGS sequence"/>
</dbReference>
<keyword evidence="3" id="KW-0732">Signal</keyword>
<feature type="region of interest" description="Disordered" evidence="1">
    <location>
        <begin position="33"/>
        <end position="65"/>
    </location>
</feature>
<keyword evidence="2" id="KW-0472">Membrane</keyword>
<comment type="caution">
    <text evidence="4">The sequence shown here is derived from an EMBL/GenBank/DDBJ whole genome shotgun (WGS) entry which is preliminary data.</text>
</comment>
<evidence type="ECO:0000256" key="2">
    <source>
        <dbReference type="SAM" id="Phobius"/>
    </source>
</evidence>
<evidence type="ECO:0000313" key="4">
    <source>
        <dbReference type="EMBL" id="MBM7081520.1"/>
    </source>
</evidence>
<feature type="chain" id="PRO_5046193392" description="Cell wall anchor protein" evidence="3">
    <location>
        <begin position="35"/>
        <end position="426"/>
    </location>
</feature>
<evidence type="ECO:0000256" key="3">
    <source>
        <dbReference type="SAM" id="SignalP"/>
    </source>
</evidence>
<accession>A0ABS2J5Z0</accession>
<feature type="region of interest" description="Disordered" evidence="1">
    <location>
        <begin position="171"/>
        <end position="198"/>
    </location>
</feature>
<feature type="transmembrane region" description="Helical" evidence="2">
    <location>
        <begin position="394"/>
        <end position="417"/>
    </location>
</feature>
<organism evidence="4 5">
    <name type="scientific">Micromonospora humidisoli</name>
    <dbReference type="NCBI Taxonomy" id="2807622"/>
    <lineage>
        <taxon>Bacteria</taxon>
        <taxon>Bacillati</taxon>
        <taxon>Actinomycetota</taxon>
        <taxon>Actinomycetes</taxon>
        <taxon>Micromonosporales</taxon>
        <taxon>Micromonosporaceae</taxon>
        <taxon>Micromonospora</taxon>
    </lineage>
</organism>
<evidence type="ECO:0000256" key="1">
    <source>
        <dbReference type="SAM" id="MobiDB-lite"/>
    </source>
</evidence>
<feature type="compositionally biased region" description="Gly residues" evidence="1">
    <location>
        <begin position="375"/>
        <end position="386"/>
    </location>
</feature>
<reference evidence="4 5" key="1">
    <citation type="submission" date="2021-02" db="EMBL/GenBank/DDBJ databases">
        <authorList>
            <person name="Lee D.-H."/>
        </authorList>
    </citation>
    <scope>NUCLEOTIDE SEQUENCE [LARGE SCALE GENOMIC DNA]</scope>
    <source>
        <strain evidence="4 5">MMS20-R2-29</strain>
    </source>
</reference>
<keyword evidence="2" id="KW-1133">Transmembrane helix</keyword>